<dbReference type="Pfam" id="PF00158">
    <property type="entry name" value="Sigma54_activat"/>
    <property type="match status" value="1"/>
</dbReference>
<evidence type="ECO:0000256" key="7">
    <source>
        <dbReference type="ARBA" id="ARBA00023015"/>
    </source>
</evidence>
<keyword evidence="5" id="KW-0058">Aromatic hydrocarbons catabolism</keyword>
<dbReference type="Gene3D" id="1.10.10.60">
    <property type="entry name" value="Homeodomain-like"/>
    <property type="match status" value="1"/>
</dbReference>
<keyword evidence="15" id="KW-1185">Reference proteome</keyword>
<evidence type="ECO:0000259" key="12">
    <source>
        <dbReference type="PROSITE" id="PS50112"/>
    </source>
</evidence>
<dbReference type="SMART" id="SM00091">
    <property type="entry name" value="PAS"/>
    <property type="match status" value="1"/>
</dbReference>
<dbReference type="InterPro" id="IPR002078">
    <property type="entry name" value="Sigma_54_int"/>
</dbReference>
<name>A0ABX7BEM1_9PROT</name>
<evidence type="ECO:0000256" key="4">
    <source>
        <dbReference type="ARBA" id="ARBA00022741"/>
    </source>
</evidence>
<dbReference type="CDD" id="cd00130">
    <property type="entry name" value="PAS"/>
    <property type="match status" value="1"/>
</dbReference>
<keyword evidence="7" id="KW-0805">Transcription regulation</keyword>
<dbReference type="InterPro" id="IPR000014">
    <property type="entry name" value="PAS"/>
</dbReference>
<dbReference type="InterPro" id="IPR030828">
    <property type="entry name" value="HTH_TyrR"/>
</dbReference>
<accession>A0ABX7BEM1</accession>
<dbReference type="PROSITE" id="PS50045">
    <property type="entry name" value="SIGMA54_INTERACT_4"/>
    <property type="match status" value="1"/>
</dbReference>
<evidence type="ECO:0000256" key="3">
    <source>
        <dbReference type="ARBA" id="ARBA00022491"/>
    </source>
</evidence>
<evidence type="ECO:0000259" key="13">
    <source>
        <dbReference type="PROSITE" id="PS51671"/>
    </source>
</evidence>
<dbReference type="Gene3D" id="3.40.50.300">
    <property type="entry name" value="P-loop containing nucleotide triphosphate hydrolases"/>
    <property type="match status" value="1"/>
</dbReference>
<keyword evidence="9" id="KW-0804">Transcription</keyword>
<dbReference type="PROSITE" id="PS00675">
    <property type="entry name" value="SIGMA54_INTERACT_1"/>
    <property type="match status" value="1"/>
</dbReference>
<evidence type="ECO:0000256" key="2">
    <source>
        <dbReference type="ARBA" id="ARBA00022490"/>
    </source>
</evidence>
<evidence type="ECO:0000256" key="8">
    <source>
        <dbReference type="ARBA" id="ARBA00023125"/>
    </source>
</evidence>
<dbReference type="SMART" id="SM00382">
    <property type="entry name" value="AAA"/>
    <property type="match status" value="1"/>
</dbReference>
<evidence type="ECO:0000256" key="5">
    <source>
        <dbReference type="ARBA" id="ARBA00022797"/>
    </source>
</evidence>
<keyword evidence="3" id="KW-0678">Repressor</keyword>
<feature type="domain" description="ACT" evidence="13">
    <location>
        <begin position="2"/>
        <end position="71"/>
    </location>
</feature>
<evidence type="ECO:0000256" key="10">
    <source>
        <dbReference type="ARBA" id="ARBA00029500"/>
    </source>
</evidence>
<gene>
    <name evidence="14" type="ORF">IGS68_11130</name>
</gene>
<evidence type="ECO:0000256" key="1">
    <source>
        <dbReference type="ARBA" id="ARBA00004496"/>
    </source>
</evidence>
<evidence type="ECO:0000313" key="14">
    <source>
        <dbReference type="EMBL" id="QQP91713.1"/>
    </source>
</evidence>
<dbReference type="RefSeq" id="WP_201079915.1">
    <property type="nucleotide sequence ID" value="NZ_CP067420.1"/>
</dbReference>
<feature type="domain" description="PAS" evidence="12">
    <location>
        <begin position="77"/>
        <end position="113"/>
    </location>
</feature>
<protein>
    <recommendedName>
        <fullName evidence="10">HTH-type transcriptional regulatory protein TyrR</fullName>
    </recommendedName>
</protein>
<evidence type="ECO:0000256" key="6">
    <source>
        <dbReference type="ARBA" id="ARBA00022840"/>
    </source>
</evidence>
<dbReference type="InterPro" id="IPR002912">
    <property type="entry name" value="ACT_dom"/>
</dbReference>
<dbReference type="InterPro" id="IPR009057">
    <property type="entry name" value="Homeodomain-like_sf"/>
</dbReference>
<dbReference type="Gene3D" id="3.30.450.20">
    <property type="entry name" value="PAS domain"/>
    <property type="match status" value="1"/>
</dbReference>
<dbReference type="PANTHER" id="PTHR32071">
    <property type="entry name" value="TRANSCRIPTIONAL REGULATORY PROTEIN"/>
    <property type="match status" value="1"/>
</dbReference>
<dbReference type="InterPro" id="IPR003593">
    <property type="entry name" value="AAA+_ATPase"/>
</dbReference>
<dbReference type="NCBIfam" id="TIGR04381">
    <property type="entry name" value="HTH_TypR"/>
    <property type="match status" value="1"/>
</dbReference>
<dbReference type="SUPFAM" id="SSF52540">
    <property type="entry name" value="P-loop containing nucleoside triphosphate hydrolases"/>
    <property type="match status" value="1"/>
</dbReference>
<dbReference type="CDD" id="cd00009">
    <property type="entry name" value="AAA"/>
    <property type="match status" value="1"/>
</dbReference>
<feature type="domain" description="Sigma-54 factor interaction" evidence="11">
    <location>
        <begin position="204"/>
        <end position="434"/>
    </location>
</feature>
<dbReference type="PROSITE" id="PS50112">
    <property type="entry name" value="PAS"/>
    <property type="match status" value="1"/>
</dbReference>
<keyword evidence="2" id="KW-0963">Cytoplasm</keyword>
<keyword evidence="6" id="KW-0067">ATP-binding</keyword>
<dbReference type="SUPFAM" id="SSF55785">
    <property type="entry name" value="PYP-like sensor domain (PAS domain)"/>
    <property type="match status" value="1"/>
</dbReference>
<dbReference type="PROSITE" id="PS51671">
    <property type="entry name" value="ACT"/>
    <property type="match status" value="1"/>
</dbReference>
<reference evidence="14" key="1">
    <citation type="submission" date="2021-02" db="EMBL/GenBank/DDBJ databases">
        <title>Skermanella TT6 skin isolate.</title>
        <authorList>
            <person name="Lee K."/>
            <person name="Ganzorig M."/>
        </authorList>
    </citation>
    <scope>NUCLEOTIDE SEQUENCE</scope>
    <source>
        <strain evidence="14">TT6</strain>
    </source>
</reference>
<dbReference type="EMBL" id="CP067420">
    <property type="protein sequence ID" value="QQP91713.1"/>
    <property type="molecule type" value="Genomic_DNA"/>
</dbReference>
<evidence type="ECO:0000256" key="9">
    <source>
        <dbReference type="ARBA" id="ARBA00023163"/>
    </source>
</evidence>
<dbReference type="Pfam" id="PF18024">
    <property type="entry name" value="HTH_50"/>
    <property type="match status" value="1"/>
</dbReference>
<organism evidence="14 15">
    <name type="scientific">Skermanella cutis</name>
    <dbReference type="NCBI Taxonomy" id="2775420"/>
    <lineage>
        <taxon>Bacteria</taxon>
        <taxon>Pseudomonadati</taxon>
        <taxon>Pseudomonadota</taxon>
        <taxon>Alphaproteobacteria</taxon>
        <taxon>Rhodospirillales</taxon>
        <taxon>Azospirillaceae</taxon>
        <taxon>Skermanella</taxon>
    </lineage>
</organism>
<dbReference type="Proteomes" id="UP000595197">
    <property type="component" value="Chromosome"/>
</dbReference>
<dbReference type="Gene3D" id="1.10.8.60">
    <property type="match status" value="1"/>
</dbReference>
<proteinExistence type="predicted"/>
<dbReference type="Gene3D" id="3.30.70.260">
    <property type="match status" value="1"/>
</dbReference>
<keyword evidence="8" id="KW-0238">DNA-binding</keyword>
<dbReference type="InterPro" id="IPR027417">
    <property type="entry name" value="P-loop_NTPase"/>
</dbReference>
<sequence>MRIAISFTDRVGIAHEVLAVLAARRLNVVAVEVDPPDIFIDAPELAGEALDGLRQALLEVEGVEGVAPVDMLPGMRRRLHLAAVLAAMPDPVLAVDAEGTVILANAAADDIVGEAALSGGGLAGRGIAELTGDGDFQREMVANGFQVPAREVMLRGQPFQVDVRPIADQPSRVAGGVLTLHAPSRIGERLQALRNFDEGGFDAILGDSPAMTGLKARAARLAAVEAPLLILGETGTGKELIAHACHRASSRMGRTFLALNCAALPENLAESELFGYAPGSFTGAQRGGKPGLLELAHQGTVFLDEVGELSPYLQAKLLRFLNDGSFRRVGGDHEMKVDVRIISATHRKLDQMVAEGGFREDLYYRLNVLALQVPPLRERGDDILLLARHFILRACAQVQRRPCRLTAGAAAALLANPWRGNVRQLESVIFRAVTMTDGPWLDAPDLEIATSRMAAEPGRGGDGAGDEGAGSWEEAVAEFERALLDRLFPRFPSSRKLAARLKTSHTMVANKLRKYGIPQGRG</sequence>
<evidence type="ECO:0000313" key="15">
    <source>
        <dbReference type="Proteomes" id="UP000595197"/>
    </source>
</evidence>
<evidence type="ECO:0000259" key="11">
    <source>
        <dbReference type="PROSITE" id="PS50045"/>
    </source>
</evidence>
<dbReference type="Pfam" id="PF25601">
    <property type="entry name" value="AAA_lid_14"/>
    <property type="match status" value="1"/>
</dbReference>
<dbReference type="PANTHER" id="PTHR32071:SF3">
    <property type="entry name" value="HTH-TYPE TRANSCRIPTIONAL REGULATORY PROTEIN TYRR"/>
    <property type="match status" value="1"/>
</dbReference>
<comment type="subcellular location">
    <subcellularLocation>
        <location evidence="1">Cytoplasm</location>
    </subcellularLocation>
</comment>
<dbReference type="InterPro" id="IPR025662">
    <property type="entry name" value="Sigma_54_int_dom_ATP-bd_1"/>
</dbReference>
<keyword evidence="4" id="KW-0547">Nucleotide-binding</keyword>
<dbReference type="SUPFAM" id="SSF46689">
    <property type="entry name" value="Homeodomain-like"/>
    <property type="match status" value="1"/>
</dbReference>
<dbReference type="InterPro" id="IPR035965">
    <property type="entry name" value="PAS-like_dom_sf"/>
</dbReference>
<dbReference type="InterPro" id="IPR058031">
    <property type="entry name" value="AAA_lid_NorR"/>
</dbReference>